<dbReference type="GO" id="GO:0004806">
    <property type="term" value="F:triacylglycerol lipase activity"/>
    <property type="evidence" value="ECO:0007669"/>
    <property type="project" value="InterPro"/>
</dbReference>
<dbReference type="InterPro" id="IPR005152">
    <property type="entry name" value="Lipase_secreted"/>
</dbReference>
<dbReference type="Proteomes" id="UP000002669">
    <property type="component" value="Unassembled WGS sequence"/>
</dbReference>
<dbReference type="RefSeq" id="XP_003170537.1">
    <property type="nucleotide sequence ID" value="XM_003170489.1"/>
</dbReference>
<dbReference type="GO" id="GO:0016042">
    <property type="term" value="P:lipid catabolic process"/>
    <property type="evidence" value="ECO:0007669"/>
    <property type="project" value="InterPro"/>
</dbReference>
<dbReference type="EMBL" id="DS989828">
    <property type="protein sequence ID" value="EFR04774.1"/>
    <property type="molecule type" value="Genomic_DNA"/>
</dbReference>
<dbReference type="PANTHER" id="PTHR34853:SF5">
    <property type="entry name" value="LIP-DOMAIN-CONTAINING PROTEIN-RELATED"/>
    <property type="match status" value="1"/>
</dbReference>
<dbReference type="OMA" id="SAWAAEM"/>
<name>E4V450_ARTGP</name>
<accession>E4V450</accession>
<dbReference type="ESTHER" id="artgp-e4v450">
    <property type="family name" value="Fungal-Bact_LIP"/>
</dbReference>
<sequence>MVIFIKLWLSLVIFTLAAQALPSGPDLRGSVPLPSEDPFYQPPLGYECARPGTILKQRKVPNPIAALGKIPVSLKSAHHVMYRTSDSFSNATVAVTTILVPENADHSKLLSFQVAEDASSPNCGVSYAVQSGHQVGPKYGTVVTQTEFLLIIAALKSGWVVTAPDFEGLEGSWLANYRAGYAVLDGIRAALASGYFTGVAQDAVVTMWGYSGGSLASGFAAELQPCYAPELKIAGAALGGTIPKVKTVVQSTNKSVWAGLLPAGIYGLSKDYPLVNLVIENGLKPEKKKDFLRVADQCFVANILDFAYEDIFKYLQDPGAFDRPELADIIEKNSMGKRIPRIPLFVYKAEKDEVSPVEETNDLVEYYCNNDAIVHYNRDLKTNHLILALTGAPGALNWLADRFEGKPIGTKCKVTEEFMSLSDPRANRVMSLRLISEFLVMLSRVINGPTNLTRTR</sequence>
<proteinExistence type="predicted"/>
<reference evidence="4" key="1">
    <citation type="journal article" date="2012" name="MBio">
        <title>Comparative genome analysis of Trichophyton rubrum and related dermatophytes reveals candidate genes involved in infection.</title>
        <authorList>
            <person name="Martinez D.A."/>
            <person name="Oliver B.G."/>
            <person name="Graeser Y."/>
            <person name="Goldberg J.M."/>
            <person name="Li W."/>
            <person name="Martinez-Rossi N.M."/>
            <person name="Monod M."/>
            <person name="Shelest E."/>
            <person name="Barton R.C."/>
            <person name="Birch E."/>
            <person name="Brakhage A.A."/>
            <person name="Chen Z."/>
            <person name="Gurr S.J."/>
            <person name="Heiman D."/>
            <person name="Heitman J."/>
            <person name="Kosti I."/>
            <person name="Rossi A."/>
            <person name="Saif S."/>
            <person name="Samalova M."/>
            <person name="Saunders C.W."/>
            <person name="Shea T."/>
            <person name="Summerbell R.C."/>
            <person name="Xu J."/>
            <person name="Young S."/>
            <person name="Zeng Q."/>
            <person name="Birren B.W."/>
            <person name="Cuomo C.A."/>
            <person name="White T.C."/>
        </authorList>
    </citation>
    <scope>NUCLEOTIDE SEQUENCE [LARGE SCALE GENOMIC DNA]</scope>
    <source>
        <strain evidence="4">ATCC MYA-4604 / CBS 118893</strain>
    </source>
</reference>
<keyword evidence="1" id="KW-0378">Hydrolase</keyword>
<dbReference type="Pfam" id="PF03583">
    <property type="entry name" value="LIP"/>
    <property type="match status" value="1"/>
</dbReference>
<dbReference type="eggNOG" id="ENOG502S2P7">
    <property type="taxonomic scope" value="Eukaryota"/>
</dbReference>
<dbReference type="OrthoDB" id="2373480at2759"/>
<evidence type="ECO:0000256" key="1">
    <source>
        <dbReference type="ARBA" id="ARBA00022801"/>
    </source>
</evidence>
<feature type="signal peptide" evidence="2">
    <location>
        <begin position="1"/>
        <end position="20"/>
    </location>
</feature>
<dbReference type="HOGENOM" id="CLU_029538_5_0_1"/>
<dbReference type="SUPFAM" id="SSF53474">
    <property type="entry name" value="alpha/beta-Hydrolases"/>
    <property type="match status" value="1"/>
</dbReference>
<dbReference type="GeneID" id="10025778"/>
<gene>
    <name evidence="3" type="ORF">MGYG_07781</name>
</gene>
<dbReference type="Gene3D" id="3.40.50.1820">
    <property type="entry name" value="alpha/beta hydrolase"/>
    <property type="match status" value="1"/>
</dbReference>
<dbReference type="InParanoid" id="E4V450"/>
<dbReference type="AlphaFoldDB" id="E4V450"/>
<dbReference type="InterPro" id="IPR029058">
    <property type="entry name" value="AB_hydrolase_fold"/>
</dbReference>
<dbReference type="PANTHER" id="PTHR34853">
    <property type="match status" value="1"/>
</dbReference>
<evidence type="ECO:0000313" key="3">
    <source>
        <dbReference type="EMBL" id="EFR04774.1"/>
    </source>
</evidence>
<keyword evidence="4" id="KW-1185">Reference proteome</keyword>
<dbReference type="VEuPathDB" id="FungiDB:MGYG_07781"/>
<evidence type="ECO:0000313" key="4">
    <source>
        <dbReference type="Proteomes" id="UP000002669"/>
    </source>
</evidence>
<dbReference type="Gene3D" id="1.10.260.130">
    <property type="match status" value="1"/>
</dbReference>
<feature type="chain" id="PRO_5003190999" evidence="2">
    <location>
        <begin position="21"/>
        <end position="456"/>
    </location>
</feature>
<keyword evidence="2" id="KW-0732">Signal</keyword>
<evidence type="ECO:0000256" key="2">
    <source>
        <dbReference type="SAM" id="SignalP"/>
    </source>
</evidence>
<protein>
    <submittedName>
        <fullName evidence="3">Lipase 1</fullName>
    </submittedName>
</protein>
<organism evidence="4">
    <name type="scientific">Arthroderma gypseum (strain ATCC MYA-4604 / CBS 118893)</name>
    <name type="common">Microsporum gypseum</name>
    <dbReference type="NCBI Taxonomy" id="535722"/>
    <lineage>
        <taxon>Eukaryota</taxon>
        <taxon>Fungi</taxon>
        <taxon>Dikarya</taxon>
        <taxon>Ascomycota</taxon>
        <taxon>Pezizomycotina</taxon>
        <taxon>Eurotiomycetes</taxon>
        <taxon>Eurotiomycetidae</taxon>
        <taxon>Onygenales</taxon>
        <taxon>Arthrodermataceae</taxon>
        <taxon>Nannizzia</taxon>
    </lineage>
</organism>